<sequence>MLRQAAGRAARRDGLPFPGVFLHRPGVLIFYSLFFVRQ</sequence>
<reference evidence="2" key="1">
    <citation type="journal article" date="2012" name="PLoS ONE">
        <title>Comparative analysis of genome sequences covering the seven cronobacter species.</title>
        <authorList>
            <person name="Joseph S."/>
            <person name="Desai P."/>
            <person name="Ji Y."/>
            <person name="Cummings C.A."/>
            <person name="Shih R."/>
            <person name="Degoricija L."/>
            <person name="Rico A."/>
            <person name="Brzoska P."/>
            <person name="Hamby S.E."/>
            <person name="Masood N."/>
            <person name="Hariri S."/>
            <person name="Sonbol H."/>
            <person name="Chuzhanova N."/>
            <person name="McClelland M."/>
            <person name="Furtado M.R."/>
            <person name="Forsythe S.J."/>
        </authorList>
    </citation>
    <scope>NUCLEOTIDE SEQUENCE [LARGE SCALE GENOMIC DNA]</scope>
    <source>
        <strain evidence="2">1210</strain>
    </source>
</reference>
<dbReference type="Proteomes" id="UP000009342">
    <property type="component" value="Unassembled WGS sequence"/>
</dbReference>
<protein>
    <submittedName>
        <fullName evidence="1">Uncharacterized protein</fullName>
    </submittedName>
</protein>
<name>A0ABM9Q662_9ENTR</name>
<dbReference type="EMBL" id="CAKZ01000077">
    <property type="protein sequence ID" value="CCJ80952.1"/>
    <property type="molecule type" value="Genomic_DNA"/>
</dbReference>
<evidence type="ECO:0000313" key="2">
    <source>
        <dbReference type="Proteomes" id="UP000009342"/>
    </source>
</evidence>
<keyword evidence="2" id="KW-1185">Reference proteome</keyword>
<organism evidence="1 2">
    <name type="scientific">Cronobacter dublinensis 1210</name>
    <dbReference type="NCBI Taxonomy" id="1208656"/>
    <lineage>
        <taxon>Bacteria</taxon>
        <taxon>Pseudomonadati</taxon>
        <taxon>Pseudomonadota</taxon>
        <taxon>Gammaproteobacteria</taxon>
        <taxon>Enterobacterales</taxon>
        <taxon>Enterobacteriaceae</taxon>
        <taxon>Cronobacter</taxon>
    </lineage>
</organism>
<proteinExistence type="predicted"/>
<evidence type="ECO:0000313" key="1">
    <source>
        <dbReference type="EMBL" id="CCJ80952.1"/>
    </source>
</evidence>
<gene>
    <name evidence="1" type="ORF">BN134_1677</name>
</gene>
<accession>A0ABM9Q662</accession>
<comment type="caution">
    <text evidence="1">The sequence shown here is derived from an EMBL/GenBank/DDBJ whole genome shotgun (WGS) entry which is preliminary data.</text>
</comment>